<feature type="transmembrane region" description="Helical" evidence="2">
    <location>
        <begin position="124"/>
        <end position="147"/>
    </location>
</feature>
<keyword evidence="2" id="KW-1133">Transmembrane helix</keyword>
<feature type="region of interest" description="Disordered" evidence="1">
    <location>
        <begin position="1"/>
        <end position="21"/>
    </location>
</feature>
<comment type="caution">
    <text evidence="3">The sequence shown here is derived from an EMBL/GenBank/DDBJ whole genome shotgun (WGS) entry which is preliminary data.</text>
</comment>
<dbReference type="RefSeq" id="WP_179580058.1">
    <property type="nucleotide sequence ID" value="NZ_JACCFM010000001.1"/>
</dbReference>
<proteinExistence type="predicted"/>
<evidence type="ECO:0000256" key="2">
    <source>
        <dbReference type="SAM" id="Phobius"/>
    </source>
</evidence>
<reference evidence="3 4" key="1">
    <citation type="submission" date="2020-07" db="EMBL/GenBank/DDBJ databases">
        <title>Sequencing the genomes of 1000 actinobacteria strains.</title>
        <authorList>
            <person name="Klenk H.-P."/>
        </authorList>
    </citation>
    <scope>NUCLEOTIDE SEQUENCE [LARGE SCALE GENOMIC DNA]</scope>
    <source>
        <strain evidence="3 4">LI1</strain>
    </source>
</reference>
<evidence type="ECO:0000313" key="4">
    <source>
        <dbReference type="Proteomes" id="UP000537260"/>
    </source>
</evidence>
<dbReference type="Proteomes" id="UP000537260">
    <property type="component" value="Unassembled WGS sequence"/>
</dbReference>
<sequence length="482" mass="52127">MAESAAGEFRPGTPRPARSGTVRTRLVEGWAHVRSWLSAHPAAGAAGVALLAAGAAWLRLPPAVRDTLWAEDGRNFLQDALTHGPLESLVIPYAGYLHTLPRIAASLTVSFVPVAFYAEAMTAFACLAAGVMAGLVFVCSAAVVRWLPARLAISALTVLMPLEAREVLGNMANLHSIVLWSLFWMLLYRPRTRLTSIGLGVFALLGTLTEVQAVFLLPLLLWHPRDRIRWWLRGGYLLGVGIQLAVTLGWPRGHTGNPAVGLSSVVFGYFINSVVPVWIPENAVGPAVVWGGMALCLALFLPFLVAAVVIGRFGSRMQRIAASGLVAGSVLIYSVSIALNPNSFYDYATLSRQDLASLWLVRYGVVPSMMLCALLPIAVDAMIARARRRRRRLHSIDQHRPGEWGAARFPASVRFGIATLTVLALVLAVQFVPQSTRRSAGPQWKPQVAASVVSCRALPDSTMIRLNETLGWHVSVSCGQIE</sequence>
<keyword evidence="2" id="KW-0472">Membrane</keyword>
<feature type="transmembrane region" description="Helical" evidence="2">
    <location>
        <begin position="99"/>
        <end position="117"/>
    </location>
</feature>
<feature type="transmembrane region" description="Helical" evidence="2">
    <location>
        <begin position="167"/>
        <end position="187"/>
    </location>
</feature>
<feature type="transmembrane region" description="Helical" evidence="2">
    <location>
        <begin position="260"/>
        <end position="279"/>
    </location>
</feature>
<dbReference type="EMBL" id="JACCFM010000001">
    <property type="protein sequence ID" value="NYJ21464.1"/>
    <property type="molecule type" value="Genomic_DNA"/>
</dbReference>
<protein>
    <submittedName>
        <fullName evidence="3">Uncharacterized protein</fullName>
    </submittedName>
</protein>
<feature type="transmembrane region" description="Helical" evidence="2">
    <location>
        <begin position="42"/>
        <end position="60"/>
    </location>
</feature>
<organism evidence="3 4">
    <name type="scientific">Glaciibacter psychrotolerans</name>
    <dbReference type="NCBI Taxonomy" id="670054"/>
    <lineage>
        <taxon>Bacteria</taxon>
        <taxon>Bacillati</taxon>
        <taxon>Actinomycetota</taxon>
        <taxon>Actinomycetes</taxon>
        <taxon>Micrococcales</taxon>
        <taxon>Microbacteriaceae</taxon>
        <taxon>Glaciibacter</taxon>
    </lineage>
</organism>
<dbReference type="AlphaFoldDB" id="A0A7Z0EIG8"/>
<evidence type="ECO:0000256" key="1">
    <source>
        <dbReference type="SAM" id="MobiDB-lite"/>
    </source>
</evidence>
<feature type="transmembrane region" description="Helical" evidence="2">
    <location>
        <begin position="359"/>
        <end position="383"/>
    </location>
</feature>
<name>A0A7Z0EIG8_9MICO</name>
<feature type="transmembrane region" description="Helical" evidence="2">
    <location>
        <begin position="320"/>
        <end position="339"/>
    </location>
</feature>
<feature type="transmembrane region" description="Helical" evidence="2">
    <location>
        <begin position="228"/>
        <end position="248"/>
    </location>
</feature>
<accession>A0A7Z0EIG8</accession>
<feature type="transmembrane region" description="Helical" evidence="2">
    <location>
        <begin position="413"/>
        <end position="432"/>
    </location>
</feature>
<feature type="transmembrane region" description="Helical" evidence="2">
    <location>
        <begin position="199"/>
        <end position="222"/>
    </location>
</feature>
<keyword evidence="2" id="KW-0812">Transmembrane</keyword>
<evidence type="ECO:0000313" key="3">
    <source>
        <dbReference type="EMBL" id="NYJ21464.1"/>
    </source>
</evidence>
<feature type="transmembrane region" description="Helical" evidence="2">
    <location>
        <begin position="291"/>
        <end position="313"/>
    </location>
</feature>
<keyword evidence="4" id="KW-1185">Reference proteome</keyword>
<gene>
    <name evidence="3" type="ORF">HNR05_003255</name>
</gene>